<protein>
    <recommendedName>
        <fullName evidence="8">Rhodopsin domain-containing protein</fullName>
    </recommendedName>
</protein>
<evidence type="ECO:0000256" key="7">
    <source>
        <dbReference type="SAM" id="Phobius"/>
    </source>
</evidence>
<dbReference type="OrthoDB" id="10017208at2759"/>
<evidence type="ECO:0000313" key="9">
    <source>
        <dbReference type="EMBL" id="EPS27879.1"/>
    </source>
</evidence>
<feature type="transmembrane region" description="Helical" evidence="7">
    <location>
        <begin position="179"/>
        <end position="201"/>
    </location>
</feature>
<sequence length="380" mass="41286">MPVTFPIVKPAQREVLGVAIAFSILAVVAVSLRLLAHHLARKPWTPSDYAIIIACMFAVGLQSISITGVVQAGIGYDHVKTIAAVYGPAPITKLLTLVIPLQFLWVLSLSCTKISILLLYLRIFPVTWVIWASRGTMLVIVLWAIATILAGSLICRPFAFNWDQTIPGGHCGDQVQSFTATGVVNLITDFFVLIIPMPLLYKLQMALYKKATLIIVFGLGFVTCIISALRIAVLSSMNFADITYTIPLANIFSGVEPCLAVILASIPLMRPLLGRSAQTSEVTTAHTKKPSQPSAGCAGRCENGFLQLEDNSSQLQLRPLGTKHRVGVLTQEANRSSEDSMETGKSRFEDGEGKESNQTQSQGISIKQEWDVQHTASPPR</sequence>
<dbReference type="AlphaFoldDB" id="S7ZCA7"/>
<feature type="compositionally biased region" description="Polar residues" evidence="6">
    <location>
        <begin position="356"/>
        <end position="365"/>
    </location>
</feature>
<dbReference type="EMBL" id="KB644410">
    <property type="protein sequence ID" value="EPS27879.1"/>
    <property type="molecule type" value="Genomic_DNA"/>
</dbReference>
<dbReference type="PhylomeDB" id="S7ZCA7"/>
<dbReference type="Proteomes" id="UP000019376">
    <property type="component" value="Unassembled WGS sequence"/>
</dbReference>
<organism evidence="9 10">
    <name type="scientific">Penicillium oxalicum (strain 114-2 / CGMCC 5302)</name>
    <name type="common">Penicillium decumbens</name>
    <dbReference type="NCBI Taxonomy" id="933388"/>
    <lineage>
        <taxon>Eukaryota</taxon>
        <taxon>Fungi</taxon>
        <taxon>Dikarya</taxon>
        <taxon>Ascomycota</taxon>
        <taxon>Pezizomycotina</taxon>
        <taxon>Eurotiomycetes</taxon>
        <taxon>Eurotiomycetidae</taxon>
        <taxon>Eurotiales</taxon>
        <taxon>Aspergillaceae</taxon>
        <taxon>Penicillium</taxon>
    </lineage>
</organism>
<dbReference type="PANTHER" id="PTHR33048">
    <property type="entry name" value="PTH11-LIKE INTEGRAL MEMBRANE PROTEIN (AFU_ORTHOLOGUE AFUA_5G11245)"/>
    <property type="match status" value="1"/>
</dbReference>
<keyword evidence="2 7" id="KW-0812">Transmembrane</keyword>
<keyword evidence="4 7" id="KW-0472">Membrane</keyword>
<feature type="transmembrane region" description="Helical" evidence="7">
    <location>
        <begin position="48"/>
        <end position="70"/>
    </location>
</feature>
<dbReference type="InterPro" id="IPR049326">
    <property type="entry name" value="Rhodopsin_dom_fungi"/>
</dbReference>
<name>S7ZCA7_PENO1</name>
<comment type="similarity">
    <text evidence="5">Belongs to the SAT4 family.</text>
</comment>
<feature type="transmembrane region" description="Helical" evidence="7">
    <location>
        <begin position="103"/>
        <end position="124"/>
    </location>
</feature>
<proteinExistence type="inferred from homology"/>
<dbReference type="Pfam" id="PF20684">
    <property type="entry name" value="Fung_rhodopsin"/>
    <property type="match status" value="1"/>
</dbReference>
<evidence type="ECO:0000256" key="2">
    <source>
        <dbReference type="ARBA" id="ARBA00022692"/>
    </source>
</evidence>
<evidence type="ECO:0000256" key="3">
    <source>
        <dbReference type="ARBA" id="ARBA00022989"/>
    </source>
</evidence>
<evidence type="ECO:0000313" key="10">
    <source>
        <dbReference type="Proteomes" id="UP000019376"/>
    </source>
</evidence>
<feature type="transmembrane region" description="Helical" evidence="7">
    <location>
        <begin position="15"/>
        <end position="36"/>
    </location>
</feature>
<dbReference type="GO" id="GO:0016020">
    <property type="term" value="C:membrane"/>
    <property type="evidence" value="ECO:0007669"/>
    <property type="project" value="UniProtKB-SubCell"/>
</dbReference>
<dbReference type="HOGENOM" id="CLU_028200_0_1_1"/>
<accession>S7ZCA7</accession>
<evidence type="ECO:0000256" key="6">
    <source>
        <dbReference type="SAM" id="MobiDB-lite"/>
    </source>
</evidence>
<dbReference type="InterPro" id="IPR052337">
    <property type="entry name" value="SAT4-like"/>
</dbReference>
<dbReference type="eggNOG" id="ENOG502TEH1">
    <property type="taxonomic scope" value="Eukaryota"/>
</dbReference>
<feature type="transmembrane region" description="Helical" evidence="7">
    <location>
        <begin position="244"/>
        <end position="266"/>
    </location>
</feature>
<dbReference type="PANTHER" id="PTHR33048:SF57">
    <property type="entry name" value="INTEGRAL MEMBRANE PROTEIN-RELATED"/>
    <property type="match status" value="1"/>
</dbReference>
<keyword evidence="10" id="KW-1185">Reference proteome</keyword>
<reference evidence="9 10" key="1">
    <citation type="journal article" date="2013" name="PLoS ONE">
        <title>Genomic and secretomic analyses reveal unique features of the lignocellulolytic enzyme system of Penicillium decumbens.</title>
        <authorList>
            <person name="Liu G."/>
            <person name="Zhang L."/>
            <person name="Wei X."/>
            <person name="Zou G."/>
            <person name="Qin Y."/>
            <person name="Ma L."/>
            <person name="Li J."/>
            <person name="Zheng H."/>
            <person name="Wang S."/>
            <person name="Wang C."/>
            <person name="Xun L."/>
            <person name="Zhao G.-P."/>
            <person name="Zhou Z."/>
            <person name="Qu Y."/>
        </authorList>
    </citation>
    <scope>NUCLEOTIDE SEQUENCE [LARGE SCALE GENOMIC DNA]</scope>
    <source>
        <strain evidence="10">114-2 / CGMCC 5302</strain>
    </source>
</reference>
<feature type="transmembrane region" description="Helical" evidence="7">
    <location>
        <begin position="213"/>
        <end position="232"/>
    </location>
</feature>
<evidence type="ECO:0000256" key="4">
    <source>
        <dbReference type="ARBA" id="ARBA00023136"/>
    </source>
</evidence>
<feature type="region of interest" description="Disordered" evidence="6">
    <location>
        <begin position="327"/>
        <end position="380"/>
    </location>
</feature>
<evidence type="ECO:0000259" key="8">
    <source>
        <dbReference type="Pfam" id="PF20684"/>
    </source>
</evidence>
<gene>
    <name evidence="9" type="ORF">PDE_02823</name>
</gene>
<comment type="subcellular location">
    <subcellularLocation>
        <location evidence="1">Membrane</location>
        <topology evidence="1">Multi-pass membrane protein</topology>
    </subcellularLocation>
</comment>
<evidence type="ECO:0000256" key="5">
    <source>
        <dbReference type="ARBA" id="ARBA00038359"/>
    </source>
</evidence>
<feature type="compositionally biased region" description="Basic and acidic residues" evidence="6">
    <location>
        <begin position="335"/>
        <end position="355"/>
    </location>
</feature>
<feature type="transmembrane region" description="Helical" evidence="7">
    <location>
        <begin position="136"/>
        <end position="159"/>
    </location>
</feature>
<evidence type="ECO:0000256" key="1">
    <source>
        <dbReference type="ARBA" id="ARBA00004141"/>
    </source>
</evidence>
<feature type="domain" description="Rhodopsin" evidence="8">
    <location>
        <begin position="32"/>
        <end position="274"/>
    </location>
</feature>
<keyword evidence="3 7" id="KW-1133">Transmembrane helix</keyword>